<keyword evidence="2" id="KW-1185">Reference proteome</keyword>
<reference evidence="1" key="1">
    <citation type="journal article" date="2014" name="Int. J. Syst. Evol. Microbiol.">
        <title>Complete genome sequence of Corynebacterium casei LMG S-19264T (=DSM 44701T), isolated from a smear-ripened cheese.</title>
        <authorList>
            <consortium name="US DOE Joint Genome Institute (JGI-PGF)"/>
            <person name="Walter F."/>
            <person name="Albersmeier A."/>
            <person name="Kalinowski J."/>
            <person name="Ruckert C."/>
        </authorList>
    </citation>
    <scope>NUCLEOTIDE SEQUENCE</scope>
    <source>
        <strain evidence="1">JCM 19596</strain>
    </source>
</reference>
<sequence length="89" mass="9231">MASLRPAATAMSAVFGRPVYTFAGGASNSTVPTGDIVTEYDRSSEAVDSVVSVCDDVAGDDVVPVSAVSFVLEHPARRPPPTTVPPYFT</sequence>
<protein>
    <submittedName>
        <fullName evidence="1">Uncharacterized protein</fullName>
    </submittedName>
</protein>
<dbReference type="EMBL" id="BMPG01000001">
    <property type="protein sequence ID" value="GGL49747.1"/>
    <property type="molecule type" value="Genomic_DNA"/>
</dbReference>
<gene>
    <name evidence="1" type="ORF">GCM10009039_04860</name>
</gene>
<evidence type="ECO:0000313" key="1">
    <source>
        <dbReference type="EMBL" id="GGL49747.1"/>
    </source>
</evidence>
<dbReference type="AlphaFoldDB" id="A0A830FG37"/>
<evidence type="ECO:0000313" key="2">
    <source>
        <dbReference type="Proteomes" id="UP000607197"/>
    </source>
</evidence>
<comment type="caution">
    <text evidence="1">The sequence shown here is derived from an EMBL/GenBank/DDBJ whole genome shotgun (WGS) entry which is preliminary data.</text>
</comment>
<dbReference type="Proteomes" id="UP000607197">
    <property type="component" value="Unassembled WGS sequence"/>
</dbReference>
<reference evidence="1" key="2">
    <citation type="submission" date="2020-09" db="EMBL/GenBank/DDBJ databases">
        <authorList>
            <person name="Sun Q."/>
            <person name="Ohkuma M."/>
        </authorList>
    </citation>
    <scope>NUCLEOTIDE SEQUENCE</scope>
    <source>
        <strain evidence="1">JCM 19596</strain>
    </source>
</reference>
<organism evidence="1 2">
    <name type="scientific">Halocalculus aciditolerans</name>
    <dbReference type="NCBI Taxonomy" id="1383812"/>
    <lineage>
        <taxon>Archaea</taxon>
        <taxon>Methanobacteriati</taxon>
        <taxon>Methanobacteriota</taxon>
        <taxon>Stenosarchaea group</taxon>
        <taxon>Halobacteria</taxon>
        <taxon>Halobacteriales</taxon>
        <taxon>Halobacteriaceae</taxon>
        <taxon>Halocalculus</taxon>
    </lineage>
</organism>
<name>A0A830FG37_9EURY</name>
<proteinExistence type="predicted"/>
<accession>A0A830FG37</accession>